<evidence type="ECO:0000313" key="9">
    <source>
        <dbReference type="Proteomes" id="UP000265903"/>
    </source>
</evidence>
<dbReference type="Proteomes" id="UP000265903">
    <property type="component" value="Unassembled WGS sequence"/>
</dbReference>
<dbReference type="SUPFAM" id="SSF46785">
    <property type="entry name" value="Winged helix' DNA-binding domain"/>
    <property type="match status" value="1"/>
</dbReference>
<sequence length="130" mass="14617">MDARSTVPEYEIDEPSAGFSPIVLFRALSDELRLITLLLIRRERELCVCELTEAFEVSQPKVSRHLAILRDTGLVATERRGQWVYYSINPDLPAWVLRVLDETAAHNEALIQSPLAKLGALAERSAPRCS</sequence>
<evidence type="ECO:0000256" key="6">
    <source>
        <dbReference type="ARBA" id="ARBA00060178"/>
    </source>
</evidence>
<evidence type="ECO:0000256" key="4">
    <source>
        <dbReference type="ARBA" id="ARBA00023125"/>
    </source>
</evidence>
<evidence type="ECO:0000256" key="1">
    <source>
        <dbReference type="ARBA" id="ARBA00022849"/>
    </source>
</evidence>
<dbReference type="PANTHER" id="PTHR33154">
    <property type="entry name" value="TRANSCRIPTIONAL REGULATOR, ARSR FAMILY"/>
    <property type="match status" value="1"/>
</dbReference>
<keyword evidence="5" id="KW-0804">Transcription</keyword>
<feature type="domain" description="HTH arsR-type" evidence="7">
    <location>
        <begin position="12"/>
        <end position="111"/>
    </location>
</feature>
<evidence type="ECO:0000259" key="7">
    <source>
        <dbReference type="PROSITE" id="PS50987"/>
    </source>
</evidence>
<dbReference type="AlphaFoldDB" id="A0A3M2RCX0"/>
<evidence type="ECO:0000256" key="2">
    <source>
        <dbReference type="ARBA" id="ARBA00022851"/>
    </source>
</evidence>
<keyword evidence="4" id="KW-0238">DNA-binding</keyword>
<dbReference type="PROSITE" id="PS50987">
    <property type="entry name" value="HTH_ARSR_2"/>
    <property type="match status" value="1"/>
</dbReference>
<dbReference type="GO" id="GO:0046685">
    <property type="term" value="P:response to arsenic-containing substance"/>
    <property type="evidence" value="ECO:0007669"/>
    <property type="project" value="UniProtKB-KW"/>
</dbReference>
<dbReference type="InterPro" id="IPR001845">
    <property type="entry name" value="HTH_ArsR_DNA-bd_dom"/>
</dbReference>
<accession>A0A3M2RCX0</accession>
<dbReference type="CDD" id="cd00090">
    <property type="entry name" value="HTH_ARSR"/>
    <property type="match status" value="1"/>
</dbReference>
<dbReference type="EMBL" id="QMDL01000003">
    <property type="protein sequence ID" value="RMJ03137.1"/>
    <property type="molecule type" value="Genomic_DNA"/>
</dbReference>
<gene>
    <name evidence="8" type="primary">aseR</name>
    <name evidence="8" type="ORF">DOQ08_02602</name>
</gene>
<keyword evidence="2" id="KW-0479">Metal-binding</keyword>
<protein>
    <submittedName>
        <fullName evidence="8">HTH-type transcriptional repressor AseR</fullName>
    </submittedName>
</protein>
<keyword evidence="1" id="KW-0059">Arsenical resistance</keyword>
<dbReference type="NCBIfam" id="NF007528">
    <property type="entry name" value="PRK10141.1"/>
    <property type="match status" value="1"/>
</dbReference>
<evidence type="ECO:0000313" key="8">
    <source>
        <dbReference type="EMBL" id="RMJ03137.1"/>
    </source>
</evidence>
<dbReference type="FunFam" id="1.10.10.10:FF:000279">
    <property type="entry name" value="Transcriptional regulator, ArsR family"/>
    <property type="match status" value="1"/>
</dbReference>
<dbReference type="RefSeq" id="WP_114335368.1">
    <property type="nucleotide sequence ID" value="NZ_QMDL01000003.1"/>
</dbReference>
<name>A0A3M2RCX0_9GAMM</name>
<dbReference type="InterPro" id="IPR051081">
    <property type="entry name" value="HTH_MetalResp_TranReg"/>
</dbReference>
<dbReference type="GO" id="GO:0003677">
    <property type="term" value="F:DNA binding"/>
    <property type="evidence" value="ECO:0007669"/>
    <property type="project" value="UniProtKB-KW"/>
</dbReference>
<dbReference type="InterPro" id="IPR036388">
    <property type="entry name" value="WH-like_DNA-bd_sf"/>
</dbReference>
<dbReference type="GO" id="GO:0046872">
    <property type="term" value="F:metal ion binding"/>
    <property type="evidence" value="ECO:0007669"/>
    <property type="project" value="UniProtKB-KW"/>
</dbReference>
<keyword evidence="3" id="KW-0805">Transcription regulation</keyword>
<comment type="function">
    <text evidence="6">Binds arsenite and regulates the expression of arsenic efflux pumps. In vitro, also binds antimony and bismuth, but not arsenate.</text>
</comment>
<comment type="caution">
    <text evidence="8">The sequence shown here is derived from an EMBL/GenBank/DDBJ whole genome shotgun (WGS) entry which is preliminary data.</text>
</comment>
<organism evidence="8 9">
    <name type="scientific">Marinobacter litoralis</name>
    <dbReference type="NCBI Taxonomy" id="187981"/>
    <lineage>
        <taxon>Bacteria</taxon>
        <taxon>Pseudomonadati</taxon>
        <taxon>Pseudomonadota</taxon>
        <taxon>Gammaproteobacteria</taxon>
        <taxon>Pseudomonadales</taxon>
        <taxon>Marinobacteraceae</taxon>
        <taxon>Marinobacter</taxon>
    </lineage>
</organism>
<reference evidence="8 9" key="1">
    <citation type="submission" date="2018-08" db="EMBL/GenBank/DDBJ databases">
        <title>Whole Genome Sequence of the Moderate Halophilic Marine Bacterium Marinobacter litoralis Sw-45.</title>
        <authorList>
            <person name="Musa H."/>
        </authorList>
    </citation>
    <scope>NUCLEOTIDE SEQUENCE [LARGE SCALE GENOMIC DNA]</scope>
    <source>
        <strain evidence="8 9">Sw-45</strain>
    </source>
</reference>
<evidence type="ECO:0000256" key="5">
    <source>
        <dbReference type="ARBA" id="ARBA00023163"/>
    </source>
</evidence>
<dbReference type="GO" id="GO:0003700">
    <property type="term" value="F:DNA-binding transcription factor activity"/>
    <property type="evidence" value="ECO:0007669"/>
    <property type="project" value="InterPro"/>
</dbReference>
<keyword evidence="2" id="KW-0480">Metal-thiolate cluster</keyword>
<dbReference type="InterPro" id="IPR036390">
    <property type="entry name" value="WH_DNA-bd_sf"/>
</dbReference>
<dbReference type="InterPro" id="IPR011991">
    <property type="entry name" value="ArsR-like_HTH"/>
</dbReference>
<dbReference type="NCBIfam" id="NF033788">
    <property type="entry name" value="HTH_metalloreg"/>
    <property type="match status" value="1"/>
</dbReference>
<dbReference type="PRINTS" id="PR00778">
    <property type="entry name" value="HTHARSR"/>
</dbReference>
<dbReference type="SMART" id="SM00418">
    <property type="entry name" value="HTH_ARSR"/>
    <property type="match status" value="1"/>
</dbReference>
<dbReference type="OrthoDB" id="9793058at2"/>
<keyword evidence="9" id="KW-1185">Reference proteome</keyword>
<proteinExistence type="predicted"/>
<dbReference type="PANTHER" id="PTHR33154:SF18">
    <property type="entry name" value="ARSENICAL RESISTANCE OPERON REPRESSOR"/>
    <property type="match status" value="1"/>
</dbReference>
<dbReference type="Gene3D" id="1.10.10.10">
    <property type="entry name" value="Winged helix-like DNA-binding domain superfamily/Winged helix DNA-binding domain"/>
    <property type="match status" value="1"/>
</dbReference>
<dbReference type="Pfam" id="PF01022">
    <property type="entry name" value="HTH_5"/>
    <property type="match status" value="1"/>
</dbReference>
<evidence type="ECO:0000256" key="3">
    <source>
        <dbReference type="ARBA" id="ARBA00023015"/>
    </source>
</evidence>